<organism evidence="1 2">
    <name type="scientific">Niabella pedocola</name>
    <dbReference type="NCBI Taxonomy" id="1752077"/>
    <lineage>
        <taxon>Bacteria</taxon>
        <taxon>Pseudomonadati</taxon>
        <taxon>Bacteroidota</taxon>
        <taxon>Chitinophagia</taxon>
        <taxon>Chitinophagales</taxon>
        <taxon>Chitinophagaceae</taxon>
        <taxon>Niabella</taxon>
    </lineage>
</organism>
<dbReference type="Pfam" id="PF13528">
    <property type="entry name" value="Glyco_trans_1_3"/>
    <property type="match status" value="1"/>
</dbReference>
<evidence type="ECO:0000313" key="1">
    <source>
        <dbReference type="EMBL" id="MCD2424590.1"/>
    </source>
</evidence>
<proteinExistence type="predicted"/>
<comment type="caution">
    <text evidence="1">The sequence shown here is derived from an EMBL/GenBank/DDBJ whole genome shotgun (WGS) entry which is preliminary data.</text>
</comment>
<reference evidence="1 2" key="1">
    <citation type="submission" date="2021-11" db="EMBL/GenBank/DDBJ databases">
        <title>Genomic of Niabella pedocola.</title>
        <authorList>
            <person name="Wu T."/>
        </authorList>
    </citation>
    <scope>NUCLEOTIDE SEQUENCE [LARGE SCALE GENOMIC DNA]</scope>
    <source>
        <strain evidence="1 2">JCM 31011</strain>
    </source>
</reference>
<gene>
    <name evidence="1" type="ORF">LQ567_17550</name>
</gene>
<accession>A0ABS8PU35</accession>
<dbReference type="SUPFAM" id="SSF53756">
    <property type="entry name" value="UDP-Glycosyltransferase/glycogen phosphorylase"/>
    <property type="match status" value="1"/>
</dbReference>
<evidence type="ECO:0000313" key="2">
    <source>
        <dbReference type="Proteomes" id="UP001199816"/>
    </source>
</evidence>
<sequence>MKIFYAVQATGNGHISRAMELLPYLTQYGTVDIFLSGNNSNLKLDAPVRYRSKGLSLYYTCNGGLDYWKIARHVNPLALKKEIRALPVEDYDFVINDYEYITAAACRLKKIPSINFGHQASFQSNKVPRPELVSRSGEWMLKNYARGERYLGLHFKSYDDFILTPVIKKDILESSPADKGHITVYLPSYCDQELRQIFLKFKDHRFEIFSRQSGSERSEANLRFLPVNRVLFNKSLISCREIITGGGFETPSEALHLGKKIMAIPIRGQYEQCCNAAALKEMGVMTLPKIGADFEQQFEKWQHTYKPIQMDYSKTIPQSMERLFE</sequence>
<dbReference type="RefSeq" id="WP_231006710.1">
    <property type="nucleotide sequence ID" value="NZ_JAJNEC010000005.1"/>
</dbReference>
<keyword evidence="1" id="KW-0808">Transferase</keyword>
<name>A0ABS8PU35_9BACT</name>
<protein>
    <submittedName>
        <fullName evidence="1">Glycosyl transferase</fullName>
    </submittedName>
</protein>
<keyword evidence="2" id="KW-1185">Reference proteome</keyword>
<dbReference type="GO" id="GO:0016740">
    <property type="term" value="F:transferase activity"/>
    <property type="evidence" value="ECO:0007669"/>
    <property type="project" value="UniProtKB-KW"/>
</dbReference>
<dbReference type="EMBL" id="JAJNEC010000005">
    <property type="protein sequence ID" value="MCD2424590.1"/>
    <property type="molecule type" value="Genomic_DNA"/>
</dbReference>
<dbReference type="Proteomes" id="UP001199816">
    <property type="component" value="Unassembled WGS sequence"/>
</dbReference>